<dbReference type="Gene3D" id="1.10.287.110">
    <property type="entry name" value="DnaJ domain"/>
    <property type="match status" value="1"/>
</dbReference>
<reference evidence="3 4" key="1">
    <citation type="submission" date="2019-03" db="EMBL/GenBank/DDBJ databases">
        <title>Genomic Encyclopedia of Type Strains, Phase IV (KMG-IV): sequencing the most valuable type-strain genomes for metagenomic binning, comparative biology and taxonomic classification.</title>
        <authorList>
            <person name="Goeker M."/>
        </authorList>
    </citation>
    <scope>NUCLEOTIDE SEQUENCE [LARGE SCALE GENOMIC DNA]</scope>
    <source>
        <strain evidence="3 4">DSM 103428</strain>
    </source>
</reference>
<dbReference type="SMART" id="SM00271">
    <property type="entry name" value="DnaJ"/>
    <property type="match status" value="1"/>
</dbReference>
<name>A0A4V2PUS7_9BACT</name>
<dbReference type="InterPro" id="IPR001623">
    <property type="entry name" value="DnaJ_domain"/>
</dbReference>
<evidence type="ECO:0000256" key="1">
    <source>
        <dbReference type="ARBA" id="ARBA00025596"/>
    </source>
</evidence>
<evidence type="ECO:0000313" key="4">
    <source>
        <dbReference type="Proteomes" id="UP000295210"/>
    </source>
</evidence>
<feature type="domain" description="J" evidence="2">
    <location>
        <begin position="38"/>
        <end position="110"/>
    </location>
</feature>
<organism evidence="3 4">
    <name type="scientific">Acidipila rosea</name>
    <dbReference type="NCBI Taxonomy" id="768535"/>
    <lineage>
        <taxon>Bacteria</taxon>
        <taxon>Pseudomonadati</taxon>
        <taxon>Acidobacteriota</taxon>
        <taxon>Terriglobia</taxon>
        <taxon>Terriglobales</taxon>
        <taxon>Acidobacteriaceae</taxon>
        <taxon>Acidipila</taxon>
    </lineage>
</organism>
<dbReference type="InterPro" id="IPR004640">
    <property type="entry name" value="HscB"/>
</dbReference>
<dbReference type="GO" id="GO:0044571">
    <property type="term" value="P:[2Fe-2S] cluster assembly"/>
    <property type="evidence" value="ECO:0007669"/>
    <property type="project" value="InterPro"/>
</dbReference>
<dbReference type="OrthoDB" id="287587at2"/>
<dbReference type="RefSeq" id="WP_131998244.1">
    <property type="nucleotide sequence ID" value="NZ_SMGK01000005.1"/>
</dbReference>
<dbReference type="AlphaFoldDB" id="A0A4V2PUS7"/>
<evidence type="ECO:0000259" key="2">
    <source>
        <dbReference type="PROSITE" id="PS50076"/>
    </source>
</evidence>
<keyword evidence="4" id="KW-1185">Reference proteome</keyword>
<dbReference type="CDD" id="cd06257">
    <property type="entry name" value="DnaJ"/>
    <property type="match status" value="1"/>
</dbReference>
<dbReference type="InterPro" id="IPR036869">
    <property type="entry name" value="J_dom_sf"/>
</dbReference>
<protein>
    <submittedName>
        <fullName evidence="3">Co-chaperone protein HscB</fullName>
    </submittedName>
</protein>
<dbReference type="EMBL" id="SMGK01000005">
    <property type="protein sequence ID" value="TCK71641.1"/>
    <property type="molecule type" value="Genomic_DNA"/>
</dbReference>
<dbReference type="PROSITE" id="PS50076">
    <property type="entry name" value="DNAJ_2"/>
    <property type="match status" value="1"/>
</dbReference>
<comment type="caution">
    <text evidence="3">The sequence shown here is derived from an EMBL/GenBank/DDBJ whole genome shotgun (WGS) entry which is preliminary data.</text>
</comment>
<proteinExistence type="predicted"/>
<dbReference type="SUPFAM" id="SSF46565">
    <property type="entry name" value="Chaperone J-domain"/>
    <property type="match status" value="1"/>
</dbReference>
<comment type="function">
    <text evidence="1">Co-chaperone involved in the maturation of iron-sulfur cluster-containing proteins. Seems to help targeting proteins to be folded toward HscA.</text>
</comment>
<dbReference type="PANTHER" id="PTHR14021:SF15">
    <property type="entry name" value="IRON-SULFUR CLUSTER CO-CHAPERONE PROTEIN HSCB"/>
    <property type="match status" value="1"/>
</dbReference>
<sequence length="232" mass="25986">MQIAEQQSVKTACWSCGADVSGPLCAACGKVQPATEQDYFAVFSLPRRLSLDTKVLEREFYRLSRRLHPDLYARTSELEQQWSTEQTSLVNDAYRALKDPIARTEYLLKLEGMAIGEETTGKKQQPPADLLEEVFELNMQLEEMRMGGDDPQLRSDLENAKKQFEAQLAQADADLAALWAKWDGALAEGDLTAQMASKEEMLALLDRRRYVRNLVRDVNAALDGQSGDAPTP</sequence>
<dbReference type="GO" id="GO:0001671">
    <property type="term" value="F:ATPase activator activity"/>
    <property type="evidence" value="ECO:0007669"/>
    <property type="project" value="InterPro"/>
</dbReference>
<gene>
    <name evidence="3" type="ORF">C7378_2923</name>
</gene>
<evidence type="ECO:0000313" key="3">
    <source>
        <dbReference type="EMBL" id="TCK71641.1"/>
    </source>
</evidence>
<dbReference type="NCBIfam" id="TIGR00714">
    <property type="entry name" value="hscB"/>
    <property type="match status" value="1"/>
</dbReference>
<dbReference type="PANTHER" id="PTHR14021">
    <property type="entry name" value="IRON-SULFUR CLUSTER CO-CHAPERONE PROTEIN HSCB"/>
    <property type="match status" value="1"/>
</dbReference>
<dbReference type="Proteomes" id="UP000295210">
    <property type="component" value="Unassembled WGS sequence"/>
</dbReference>
<dbReference type="GO" id="GO:0051087">
    <property type="term" value="F:protein-folding chaperone binding"/>
    <property type="evidence" value="ECO:0007669"/>
    <property type="project" value="InterPro"/>
</dbReference>
<accession>A0A4V2PUS7</accession>